<accession>A0A1M7YPQ6</accession>
<protein>
    <recommendedName>
        <fullName evidence="5">HTH tetR-type domain-containing protein</fullName>
    </recommendedName>
</protein>
<name>A0A1M7YPQ6_9VIBR</name>
<dbReference type="InterPro" id="IPR009057">
    <property type="entry name" value="Homeodomain-like_sf"/>
</dbReference>
<dbReference type="InterPro" id="IPR001647">
    <property type="entry name" value="HTH_TetR"/>
</dbReference>
<evidence type="ECO:0000256" key="2">
    <source>
        <dbReference type="ARBA" id="ARBA00023125"/>
    </source>
</evidence>
<evidence type="ECO:0000256" key="4">
    <source>
        <dbReference type="PROSITE-ProRule" id="PRU00335"/>
    </source>
</evidence>
<dbReference type="InterPro" id="IPR050109">
    <property type="entry name" value="HTH-type_TetR-like_transc_reg"/>
</dbReference>
<evidence type="ECO:0000259" key="5">
    <source>
        <dbReference type="PROSITE" id="PS50977"/>
    </source>
</evidence>
<dbReference type="GO" id="GO:0000976">
    <property type="term" value="F:transcription cis-regulatory region binding"/>
    <property type="evidence" value="ECO:0007669"/>
    <property type="project" value="TreeGrafter"/>
</dbReference>
<proteinExistence type="predicted"/>
<dbReference type="Gene3D" id="1.10.357.10">
    <property type="entry name" value="Tetracycline Repressor, domain 2"/>
    <property type="match status" value="1"/>
</dbReference>
<feature type="DNA-binding region" description="H-T-H motif" evidence="4">
    <location>
        <begin position="42"/>
        <end position="61"/>
    </location>
</feature>
<dbReference type="OrthoDB" id="9796019at2"/>
<feature type="domain" description="HTH tetR-type" evidence="5">
    <location>
        <begin position="19"/>
        <end position="79"/>
    </location>
</feature>
<dbReference type="GO" id="GO:0003700">
    <property type="term" value="F:DNA-binding transcription factor activity"/>
    <property type="evidence" value="ECO:0007669"/>
    <property type="project" value="TreeGrafter"/>
</dbReference>
<gene>
    <name evidence="6" type="ORF">VQ7734_00318</name>
</gene>
<dbReference type="AlphaFoldDB" id="A0A1M7YPQ6"/>
<evidence type="ECO:0000313" key="6">
    <source>
        <dbReference type="EMBL" id="SHO54604.1"/>
    </source>
</evidence>
<dbReference type="Proteomes" id="UP000184600">
    <property type="component" value="Unassembled WGS sequence"/>
</dbReference>
<keyword evidence="3" id="KW-0804">Transcription</keyword>
<reference evidence="7" key="1">
    <citation type="submission" date="2016-12" db="EMBL/GenBank/DDBJ databases">
        <authorList>
            <person name="Rodrigo-Torres L."/>
            <person name="Arahal R.D."/>
            <person name="Lucena T."/>
        </authorList>
    </citation>
    <scope>NUCLEOTIDE SEQUENCE [LARGE SCALE GENOMIC DNA]</scope>
</reference>
<dbReference type="PROSITE" id="PS50977">
    <property type="entry name" value="HTH_TETR_2"/>
    <property type="match status" value="1"/>
</dbReference>
<dbReference type="PANTHER" id="PTHR30055:SF234">
    <property type="entry name" value="HTH-TYPE TRANSCRIPTIONAL REGULATOR BETI"/>
    <property type="match status" value="1"/>
</dbReference>
<evidence type="ECO:0000313" key="7">
    <source>
        <dbReference type="Proteomes" id="UP000184600"/>
    </source>
</evidence>
<dbReference type="STRING" id="1117707.VQ7734_00318"/>
<keyword evidence="7" id="KW-1185">Reference proteome</keyword>
<sequence>MQYILPIREGEQKQMGRREQTEQRILDTFEDILVNEGFQKLKINYVASKAKVDKVLIYRYFGGLEQLAEKYAESGIFWPSVEESIGELTLADFENDLEQAVATLIRQHISAIRTRKATAAILAWELIESSPVGNVLAKAREAHVQALFAFLVKTGRFNTTLLNSFGAILGASLNYLVIRAGNESVFSGIPVQTDAGWQMLEEMYTKMALSILVPG</sequence>
<keyword evidence="2 4" id="KW-0238">DNA-binding</keyword>
<dbReference type="PANTHER" id="PTHR30055">
    <property type="entry name" value="HTH-TYPE TRANSCRIPTIONAL REGULATOR RUTR"/>
    <property type="match status" value="1"/>
</dbReference>
<dbReference type="SUPFAM" id="SSF46689">
    <property type="entry name" value="Homeodomain-like"/>
    <property type="match status" value="1"/>
</dbReference>
<keyword evidence="1" id="KW-0805">Transcription regulation</keyword>
<dbReference type="EMBL" id="FRFG01000005">
    <property type="protein sequence ID" value="SHO54604.1"/>
    <property type="molecule type" value="Genomic_DNA"/>
</dbReference>
<evidence type="ECO:0000256" key="3">
    <source>
        <dbReference type="ARBA" id="ARBA00023163"/>
    </source>
</evidence>
<dbReference type="RefSeq" id="WP_073579512.1">
    <property type="nucleotide sequence ID" value="NZ_AP024898.1"/>
</dbReference>
<evidence type="ECO:0000256" key="1">
    <source>
        <dbReference type="ARBA" id="ARBA00023015"/>
    </source>
</evidence>
<organism evidence="6 7">
    <name type="scientific">Vibrio quintilis</name>
    <dbReference type="NCBI Taxonomy" id="1117707"/>
    <lineage>
        <taxon>Bacteria</taxon>
        <taxon>Pseudomonadati</taxon>
        <taxon>Pseudomonadota</taxon>
        <taxon>Gammaproteobacteria</taxon>
        <taxon>Vibrionales</taxon>
        <taxon>Vibrionaceae</taxon>
        <taxon>Vibrio</taxon>
    </lineage>
</organism>